<organism evidence="2 3">
    <name type="scientific">Aureobasidium subglaciale (strain EXF-2481)</name>
    <name type="common">Aureobasidium pullulans var. subglaciale</name>
    <dbReference type="NCBI Taxonomy" id="1043005"/>
    <lineage>
        <taxon>Eukaryota</taxon>
        <taxon>Fungi</taxon>
        <taxon>Dikarya</taxon>
        <taxon>Ascomycota</taxon>
        <taxon>Pezizomycotina</taxon>
        <taxon>Dothideomycetes</taxon>
        <taxon>Dothideomycetidae</taxon>
        <taxon>Dothideales</taxon>
        <taxon>Saccotheciaceae</taxon>
        <taxon>Aureobasidium</taxon>
    </lineage>
</organism>
<evidence type="ECO:0000313" key="2">
    <source>
        <dbReference type="EMBL" id="KEQ93447.1"/>
    </source>
</evidence>
<reference evidence="2 3" key="1">
    <citation type="journal article" date="2014" name="BMC Genomics">
        <title>Genome sequencing of four Aureobasidium pullulans varieties: biotechnological potential, stress tolerance, and description of new species.</title>
        <authorList>
            <person name="Gostin Ar C."/>
            <person name="Ohm R.A."/>
            <person name="Kogej T."/>
            <person name="Sonjak S."/>
            <person name="Turk M."/>
            <person name="Zajc J."/>
            <person name="Zalar P."/>
            <person name="Grube M."/>
            <person name="Sun H."/>
            <person name="Han J."/>
            <person name="Sharma A."/>
            <person name="Chiniquy J."/>
            <person name="Ngan C.Y."/>
            <person name="Lipzen A."/>
            <person name="Barry K."/>
            <person name="Grigoriev I.V."/>
            <person name="Gunde-Cimerman N."/>
        </authorList>
    </citation>
    <scope>NUCLEOTIDE SEQUENCE [LARGE SCALE GENOMIC DNA]</scope>
    <source>
        <strain evidence="2 3">EXF-2481</strain>
    </source>
</reference>
<proteinExistence type="predicted"/>
<feature type="region of interest" description="Disordered" evidence="1">
    <location>
        <begin position="148"/>
        <end position="241"/>
    </location>
</feature>
<dbReference type="InParanoid" id="A0A074YH71"/>
<dbReference type="RefSeq" id="XP_013341881.1">
    <property type="nucleotide sequence ID" value="XM_013486427.1"/>
</dbReference>
<protein>
    <submittedName>
        <fullName evidence="2">Uncharacterized protein</fullName>
    </submittedName>
</protein>
<feature type="region of interest" description="Disordered" evidence="1">
    <location>
        <begin position="1"/>
        <end position="25"/>
    </location>
</feature>
<feature type="compositionally biased region" description="Low complexity" evidence="1">
    <location>
        <begin position="87"/>
        <end position="100"/>
    </location>
</feature>
<sequence length="293" mass="32839">MSTNFNSAGRQEQPGTSAPTYNRLLDSREPINLAARRRKFTAPRVPFSLETVPLHETQVYISPEQVDEYLRKQEEFNKALLQRQGKRPSSSRSGSRPQSPMDRAAHWVKDKVVTPVKEFFTGPDATEMVDTQRPQDKGDYISHRIRVMAARSPRRTDDDYEMISELHPVNQRIPERRGRPSVDREVSSRRSGSISSPNPFMSHGTPSPRSTFSSRGTPQAPQAPLAPRKSHKSNASVSSSVRSAFDNVHSGLNPKAGRLVFSDQAPAGMMDPCSVCHKEPRGALYRGRCQDCR</sequence>
<dbReference type="Proteomes" id="UP000030641">
    <property type="component" value="Unassembled WGS sequence"/>
</dbReference>
<dbReference type="OrthoDB" id="3926228at2759"/>
<accession>A0A074YH71</accession>
<feature type="region of interest" description="Disordered" evidence="1">
    <location>
        <begin position="80"/>
        <end position="106"/>
    </location>
</feature>
<feature type="compositionally biased region" description="Basic and acidic residues" evidence="1">
    <location>
        <begin position="173"/>
        <end position="188"/>
    </location>
</feature>
<keyword evidence="3" id="KW-1185">Reference proteome</keyword>
<dbReference type="EMBL" id="KL584766">
    <property type="protein sequence ID" value="KEQ93447.1"/>
    <property type="molecule type" value="Genomic_DNA"/>
</dbReference>
<name>A0A074YH71_AURSE</name>
<evidence type="ECO:0000313" key="3">
    <source>
        <dbReference type="Proteomes" id="UP000030641"/>
    </source>
</evidence>
<feature type="compositionally biased region" description="Polar residues" evidence="1">
    <location>
        <begin position="204"/>
        <end position="220"/>
    </location>
</feature>
<evidence type="ECO:0000256" key="1">
    <source>
        <dbReference type="SAM" id="MobiDB-lite"/>
    </source>
</evidence>
<feature type="compositionally biased region" description="Polar residues" evidence="1">
    <location>
        <begin position="1"/>
        <end position="20"/>
    </location>
</feature>
<dbReference type="AlphaFoldDB" id="A0A074YH71"/>
<dbReference type="GeneID" id="25372168"/>
<dbReference type="HOGENOM" id="CLU_1085789_0_0_1"/>
<gene>
    <name evidence="2" type="ORF">AUEXF2481DRAFT_90639</name>
</gene>